<dbReference type="Gramene" id="RZC61351">
    <property type="protein sequence ID" value="RZC61351"/>
    <property type="gene ID" value="C5167_023116"/>
</dbReference>
<accession>A0A4Y7JN04</accession>
<dbReference type="EMBL" id="CM010719">
    <property type="protein sequence ID" value="RZC61351.1"/>
    <property type="molecule type" value="Genomic_DNA"/>
</dbReference>
<keyword evidence="2" id="KW-1185">Reference proteome</keyword>
<proteinExistence type="predicted"/>
<dbReference type="AlphaFoldDB" id="A0A4Y7JN04"/>
<sequence>MVVGYSTSSSVYVPPHNRLRDNQGSVLYVAPLNNNNNQQQQLSNDFSEDESDFDTDYSSSNCKCFLTRNKLFIAVKTSGALSALKLFLSSGAGLMKRIVGRSILIY</sequence>
<evidence type="ECO:0000313" key="2">
    <source>
        <dbReference type="Proteomes" id="UP000316621"/>
    </source>
</evidence>
<organism evidence="1 2">
    <name type="scientific">Papaver somniferum</name>
    <name type="common">Opium poppy</name>
    <dbReference type="NCBI Taxonomy" id="3469"/>
    <lineage>
        <taxon>Eukaryota</taxon>
        <taxon>Viridiplantae</taxon>
        <taxon>Streptophyta</taxon>
        <taxon>Embryophyta</taxon>
        <taxon>Tracheophyta</taxon>
        <taxon>Spermatophyta</taxon>
        <taxon>Magnoliopsida</taxon>
        <taxon>Ranunculales</taxon>
        <taxon>Papaveraceae</taxon>
        <taxon>Papaveroideae</taxon>
        <taxon>Papaver</taxon>
    </lineage>
</organism>
<dbReference type="Proteomes" id="UP000316621">
    <property type="component" value="Chromosome 5"/>
</dbReference>
<evidence type="ECO:0000313" key="1">
    <source>
        <dbReference type="EMBL" id="RZC61351.1"/>
    </source>
</evidence>
<reference evidence="1 2" key="1">
    <citation type="journal article" date="2018" name="Science">
        <title>The opium poppy genome and morphinan production.</title>
        <authorList>
            <person name="Guo L."/>
            <person name="Winzer T."/>
            <person name="Yang X."/>
            <person name="Li Y."/>
            <person name="Ning Z."/>
            <person name="He Z."/>
            <person name="Teodor R."/>
            <person name="Lu Y."/>
            <person name="Bowser T.A."/>
            <person name="Graham I.A."/>
            <person name="Ye K."/>
        </authorList>
    </citation>
    <scope>NUCLEOTIDE SEQUENCE [LARGE SCALE GENOMIC DNA]</scope>
    <source>
        <strain evidence="2">cv. HN1</strain>
        <tissue evidence="1">Leaves</tissue>
    </source>
</reference>
<gene>
    <name evidence="1" type="ORF">C5167_023116</name>
</gene>
<name>A0A4Y7JN04_PAPSO</name>
<protein>
    <submittedName>
        <fullName evidence="1">Uncharacterized protein</fullName>
    </submittedName>
</protein>